<organism evidence="2 3">
    <name type="scientific">Ogataea haglerorum</name>
    <dbReference type="NCBI Taxonomy" id="1937702"/>
    <lineage>
        <taxon>Eukaryota</taxon>
        <taxon>Fungi</taxon>
        <taxon>Dikarya</taxon>
        <taxon>Ascomycota</taxon>
        <taxon>Saccharomycotina</taxon>
        <taxon>Pichiomycetes</taxon>
        <taxon>Pichiales</taxon>
        <taxon>Pichiaceae</taxon>
        <taxon>Ogataea</taxon>
    </lineage>
</organism>
<dbReference type="EMBL" id="JAHLUH010000001">
    <property type="protein sequence ID" value="KAG7730539.1"/>
    <property type="molecule type" value="Genomic_DNA"/>
</dbReference>
<gene>
    <name evidence="2" type="ORF">KL933_000334</name>
</gene>
<proteinExistence type="predicted"/>
<accession>A0AAN6D9E4</accession>
<name>A0AAN6D9E4_9ASCO</name>
<feature type="compositionally biased region" description="Polar residues" evidence="1">
    <location>
        <begin position="440"/>
        <end position="453"/>
    </location>
</feature>
<feature type="region of interest" description="Disordered" evidence="1">
    <location>
        <begin position="387"/>
        <end position="500"/>
    </location>
</feature>
<feature type="compositionally biased region" description="Polar residues" evidence="1">
    <location>
        <begin position="388"/>
        <end position="398"/>
    </location>
</feature>
<evidence type="ECO:0000256" key="1">
    <source>
        <dbReference type="SAM" id="MobiDB-lite"/>
    </source>
</evidence>
<reference evidence="2" key="1">
    <citation type="journal article" date="2021" name="G3 (Bethesda)">
        <title>Genomic diversity, chromosomal rearrangements, and interspecies hybridization in the ogataea polymorpha species complex.</title>
        <authorList>
            <person name="Hanson S.J."/>
            <person name="Cinneide E.O."/>
            <person name="Salzberg L.I."/>
            <person name="Wolfe K.H."/>
            <person name="McGowan J."/>
            <person name="Fitzpatrick D.A."/>
            <person name="Matlin K."/>
        </authorList>
    </citation>
    <scope>NUCLEOTIDE SEQUENCE</scope>
    <source>
        <strain evidence="2">83-405-1</strain>
    </source>
</reference>
<comment type="caution">
    <text evidence="2">The sequence shown here is derived from an EMBL/GenBank/DDBJ whole genome shotgun (WGS) entry which is preliminary data.</text>
</comment>
<evidence type="ECO:0000313" key="2">
    <source>
        <dbReference type="EMBL" id="KAG7730539.1"/>
    </source>
</evidence>
<protein>
    <recommendedName>
        <fullName evidence="4">UspA domain-containing protein</fullName>
    </recommendedName>
</protein>
<feature type="region of interest" description="Disordered" evidence="1">
    <location>
        <begin position="297"/>
        <end position="316"/>
    </location>
</feature>
<dbReference type="Proteomes" id="UP000738402">
    <property type="component" value="Unassembled WGS sequence"/>
</dbReference>
<evidence type="ECO:0000313" key="3">
    <source>
        <dbReference type="Proteomes" id="UP000738402"/>
    </source>
</evidence>
<dbReference type="AlphaFoldDB" id="A0AAN6D9E4"/>
<sequence length="500" mass="55901">MSTALSYYRRRVSFNNLDVDIINDQSVPNEPPESVSMPKPILKNRDQVLTAGGDRYRKKSLVEMSDEEILQLDSQFATKRVNIDDFKFETDYPLVVDPFSQSKLARKTFHKLATDYPTRPTVRTSSLCFSFQHPDWSQKISNNRFYLVLISSKASSLGAIDYYLDAKARDGDNVIICCSINDEKYKDEYLPELMEIILDKFYKHDADLKVQINFEFCRSVNYLRDILNLYNPTAILVGSPHRKRRFGSIVGLKSIIPIVYVNEGYEVQRPQLIDRTNGIQFKQPFAENSNTPFITIDEADEPDMREPQSKKFSLESCAVESTTSSSSASVSSMNSFRKFKTNETSHSLLFEKLNDLPYIDDHENSSEGATRVKSMLGDDDAQSAVKVLSNSSGQSPYGSMSHAASGPVGGPVGGSNSNKLSLASIDPATGMAAPHALGKTKSNSIVDQYNRRMSVQKKEEPAAKVPVSVPARKAPPAQTKQDPPPDTLPKKGFLKKLIRF</sequence>
<evidence type="ECO:0008006" key="4">
    <source>
        <dbReference type="Google" id="ProtNLM"/>
    </source>
</evidence>
<feature type="compositionally biased region" description="Basic and acidic residues" evidence="1">
    <location>
        <begin position="302"/>
        <end position="313"/>
    </location>
</feature>